<evidence type="ECO:0000313" key="4">
    <source>
        <dbReference type="Proteomes" id="UP000694571"/>
    </source>
</evidence>
<organism evidence="3 4">
    <name type="scientific">Sus scrofa</name>
    <name type="common">Pig</name>
    <dbReference type="NCBI Taxonomy" id="9823"/>
    <lineage>
        <taxon>Eukaryota</taxon>
        <taxon>Metazoa</taxon>
        <taxon>Chordata</taxon>
        <taxon>Craniata</taxon>
        <taxon>Vertebrata</taxon>
        <taxon>Euteleostomi</taxon>
        <taxon>Mammalia</taxon>
        <taxon>Eutheria</taxon>
        <taxon>Laurasiatheria</taxon>
        <taxon>Artiodactyla</taxon>
        <taxon>Suina</taxon>
        <taxon>Suidae</taxon>
        <taxon>Sus</taxon>
    </lineage>
</organism>
<dbReference type="Proteomes" id="UP000694571">
    <property type="component" value="Unplaced"/>
</dbReference>
<dbReference type="Proteomes" id="UP000694726">
    <property type="component" value="Unplaced"/>
</dbReference>
<dbReference type="Pfam" id="PF15818">
    <property type="entry name" value="CCDC73"/>
    <property type="match status" value="1"/>
</dbReference>
<feature type="region of interest" description="Disordered" evidence="2">
    <location>
        <begin position="999"/>
        <end position="1022"/>
    </location>
</feature>
<evidence type="ECO:0008006" key="5">
    <source>
        <dbReference type="Google" id="ProtNLM"/>
    </source>
</evidence>
<dbReference type="PANTHER" id="PTHR28660">
    <property type="entry name" value="COILED-COIL DOMAIN-CONTAINING PROTEIN 73"/>
    <property type="match status" value="1"/>
</dbReference>
<proteinExistence type="predicted"/>
<evidence type="ECO:0000256" key="2">
    <source>
        <dbReference type="SAM" id="MobiDB-lite"/>
    </source>
</evidence>
<evidence type="ECO:0000313" key="3">
    <source>
        <dbReference type="Ensembl" id="ENSSSCP00050032072.1"/>
    </source>
</evidence>
<dbReference type="Proteomes" id="UP000694570">
    <property type="component" value="Unplaced"/>
</dbReference>
<dbReference type="AlphaFoldDB" id="A0A8D1TJI1"/>
<accession>A0A8D1TJI1</accession>
<dbReference type="Ensembl" id="ENSSSCT00050074391.1">
    <property type="protein sequence ID" value="ENSSSCP00050032072.1"/>
    <property type="gene ID" value="ENSSSCG00050054553.1"/>
</dbReference>
<keyword evidence="1" id="KW-0175">Coiled coil</keyword>
<feature type="coiled-coil region" evidence="1">
    <location>
        <begin position="47"/>
        <end position="81"/>
    </location>
</feature>
<dbReference type="Ensembl" id="ENSSSCT00030004203.1">
    <property type="protein sequence ID" value="ENSSSCP00030001663.1"/>
    <property type="gene ID" value="ENSSSCG00030003249.1"/>
</dbReference>
<dbReference type="InterPro" id="IPR031650">
    <property type="entry name" value="CCDC73"/>
</dbReference>
<protein>
    <recommendedName>
        <fullName evidence="5">Coiled-coil domain containing 73</fullName>
    </recommendedName>
</protein>
<reference evidence="3" key="1">
    <citation type="submission" date="2025-05" db="UniProtKB">
        <authorList>
            <consortium name="Ensembl"/>
        </authorList>
    </citation>
    <scope>IDENTIFICATION</scope>
</reference>
<name>A0A8D1TJI1_PIG</name>
<sequence length="1022" mass="117689">MEERNKREEKEMNFNMKNDFENESASSNFALQSSSETLFSIQLLDFKTNLLEALEELRMRRETLQNQKETLSKQHKEAMAVFKKQLQMKICALEEEKGKYQLATEIKEKEIEGLKETLKGLQVSEYSLQKKVSEMEQKVQLHLLAKEDHQKQLNEIEKYYATITGQFGLVKESHEKLEQSVQEAIQLNKRLSALNKKQDSEICTLKKELKKVTSDLIKTKVTCQYKTGEENINLTIKEQKFQELQERLKMEMELNKKINEEITCIQEEKQGIITSFQQLQQLLQQQTQINTEMEAELKVEELNGEVNEIRNELSSLKETHTKLQEHYNKLRDQKKFEEDEKFQNLPEVSTEMSMEKQEDTTIQKYNSRQEIREENTVNYCLDSEYREKEEKREGLFIEEININEDLQLFEKSSKNEIDTIVLQDKNQSEISLNKTFCSEEELINQGQTLNVTDIRNVVTTEIKDKMDLEKDNGYAEFKSPNISFLVAGMSIETEKLPLERTEGLDLHHTEVYLVENSRTSFNNILHETACKTNHKKDVSEDEPLKQQLRWLPGTQENATEKEITKSHQTKVDLDSSLDVKKNLIHCQKYSLQDSSNILLDDKQCKLRQIELLNKKSECSTLPFKETSNFQQVGEDTSEKHELTIPCKTAVNHLISSDVFSNDLNVLLKNADKNINIMPMLVKPNSSPGKRTIWKNLNDTQSSEVKNCLGYIENYVTVSYLQDIGETIPASQAKDMKTAVHVKTSTEIQFSSKESQIDENQIPEATKNDFSLNERQHTLLNNTEKMESLNDIILEKNYSEGQLEESCSFHIKPSGDLVNRGGRSAFDLLTVDKKTEKTPVNVNFLDPTPWSKVNQVESQTVGTLTSSIPLLLKERPIGPSENKKSVSMTLCKNVGVDDARKDIEPDTTSINRVADTLNNSSIHPDPKGEPSEERNAIAKTFYDSSFPTEHVKPKPLKSTLIQSHFQAIKTKDTTDLAASSPGEDNWQSQVTNQISEIEKFLSLENDNQPKKRKAEEMVEKNNR</sequence>
<feature type="coiled-coil region" evidence="1">
    <location>
        <begin position="241"/>
        <end position="340"/>
    </location>
</feature>
<evidence type="ECO:0000256" key="1">
    <source>
        <dbReference type="SAM" id="Coils"/>
    </source>
</evidence>
<dbReference type="PANTHER" id="PTHR28660:SF1">
    <property type="entry name" value="COILED-COIL DOMAIN-CONTAINING PROTEIN 73"/>
    <property type="match status" value="1"/>
</dbReference>
<dbReference type="Ensembl" id="ENSSSCT00015005266.1">
    <property type="protein sequence ID" value="ENSSSCP00015002043.1"/>
    <property type="gene ID" value="ENSSSCG00015003969.1"/>
</dbReference>